<feature type="transmembrane region" description="Helical" evidence="8">
    <location>
        <begin position="499"/>
        <end position="520"/>
    </location>
</feature>
<evidence type="ECO:0000259" key="10">
    <source>
        <dbReference type="Pfam" id="PF16178"/>
    </source>
</evidence>
<comment type="caution">
    <text evidence="11">The sequence shown here is derived from an EMBL/GenBank/DDBJ whole genome shotgun (WGS) entry which is preliminary data.</text>
</comment>
<evidence type="ECO:0000256" key="5">
    <source>
        <dbReference type="ARBA" id="ARBA00023136"/>
    </source>
</evidence>
<evidence type="ECO:0000313" key="11">
    <source>
        <dbReference type="EMBL" id="KOO28142.1"/>
    </source>
</evidence>
<feature type="transmembrane region" description="Helical" evidence="8">
    <location>
        <begin position="285"/>
        <end position="304"/>
    </location>
</feature>
<dbReference type="AlphaFoldDB" id="A0A0M0JPB9"/>
<evidence type="ECO:0000256" key="4">
    <source>
        <dbReference type="ARBA" id="ARBA00022989"/>
    </source>
</evidence>
<feature type="transmembrane region" description="Helical" evidence="8">
    <location>
        <begin position="255"/>
        <end position="273"/>
    </location>
</feature>
<reference evidence="12" key="1">
    <citation type="journal article" date="2015" name="PLoS Genet.">
        <title>Genome Sequence and Transcriptome Analyses of Chrysochromulina tobin: Metabolic Tools for Enhanced Algal Fitness in the Prominent Order Prymnesiales (Haptophyceae).</title>
        <authorList>
            <person name="Hovde B.T."/>
            <person name="Deodato C.R."/>
            <person name="Hunsperger H.M."/>
            <person name="Ryken S.A."/>
            <person name="Yost W."/>
            <person name="Jha R.K."/>
            <person name="Patterson J."/>
            <person name="Monnat R.J. Jr."/>
            <person name="Barlow S.B."/>
            <person name="Starkenburg S.R."/>
            <person name="Cattolico R.A."/>
        </authorList>
    </citation>
    <scope>NUCLEOTIDE SEQUENCE</scope>
    <source>
        <strain evidence="12">CCMP291</strain>
    </source>
</reference>
<dbReference type="GO" id="GO:0046983">
    <property type="term" value="F:protein dimerization activity"/>
    <property type="evidence" value="ECO:0007669"/>
    <property type="project" value="InterPro"/>
</dbReference>
<name>A0A0M0JPB9_9EUKA</name>
<dbReference type="InterPro" id="IPR007632">
    <property type="entry name" value="Anoctamin"/>
</dbReference>
<feature type="transmembrane region" description="Helical" evidence="8">
    <location>
        <begin position="332"/>
        <end position="349"/>
    </location>
</feature>
<dbReference type="InterPro" id="IPR032394">
    <property type="entry name" value="Anoct_dimer"/>
</dbReference>
<dbReference type="EMBL" id="JWZX01002614">
    <property type="protein sequence ID" value="KOO28142.1"/>
    <property type="molecule type" value="Genomic_DNA"/>
</dbReference>
<feature type="transmembrane region" description="Helical" evidence="8">
    <location>
        <begin position="1090"/>
        <end position="1115"/>
    </location>
</feature>
<accession>A0A0M0JPB9</accession>
<feature type="domain" description="Anoctamin transmembrane" evidence="9">
    <location>
        <begin position="311"/>
        <end position="1129"/>
    </location>
</feature>
<evidence type="ECO:0000259" key="9">
    <source>
        <dbReference type="Pfam" id="PF04547"/>
    </source>
</evidence>
<evidence type="ECO:0000256" key="8">
    <source>
        <dbReference type="SAM" id="Phobius"/>
    </source>
</evidence>
<keyword evidence="5 8" id="KW-0472">Membrane</keyword>
<dbReference type="GO" id="GO:0005886">
    <property type="term" value="C:plasma membrane"/>
    <property type="evidence" value="ECO:0007669"/>
    <property type="project" value="UniProtKB-SubCell"/>
</dbReference>
<dbReference type="Proteomes" id="UP000037460">
    <property type="component" value="Unassembled WGS sequence"/>
</dbReference>
<feature type="transmembrane region" description="Helical" evidence="8">
    <location>
        <begin position="540"/>
        <end position="559"/>
    </location>
</feature>
<dbReference type="OrthoDB" id="296386at2759"/>
<dbReference type="PANTHER" id="PTHR12308">
    <property type="entry name" value="ANOCTAMIN"/>
    <property type="match status" value="1"/>
</dbReference>
<keyword evidence="2" id="KW-1003">Cell membrane</keyword>
<feature type="transmembrane region" description="Helical" evidence="8">
    <location>
        <begin position="892"/>
        <end position="914"/>
    </location>
</feature>
<feature type="transmembrane region" description="Helical" evidence="8">
    <location>
        <begin position="374"/>
        <end position="392"/>
    </location>
</feature>
<dbReference type="Pfam" id="PF16178">
    <property type="entry name" value="Anoct_dimer"/>
    <property type="match status" value="1"/>
</dbReference>
<feature type="transmembrane region" description="Helical" evidence="8">
    <location>
        <begin position="935"/>
        <end position="957"/>
    </location>
</feature>
<keyword evidence="3 8" id="KW-0812">Transmembrane</keyword>
<evidence type="ECO:0000313" key="12">
    <source>
        <dbReference type="Proteomes" id="UP000037460"/>
    </source>
</evidence>
<evidence type="ECO:0000256" key="7">
    <source>
        <dbReference type="SAM" id="MobiDB-lite"/>
    </source>
</evidence>
<evidence type="ECO:0000256" key="1">
    <source>
        <dbReference type="ARBA" id="ARBA00004651"/>
    </source>
</evidence>
<feature type="transmembrane region" description="Helical" evidence="8">
    <location>
        <begin position="579"/>
        <end position="600"/>
    </location>
</feature>
<dbReference type="Pfam" id="PF04547">
    <property type="entry name" value="Anoctamin"/>
    <property type="match status" value="1"/>
</dbReference>
<keyword evidence="12" id="KW-1185">Reference proteome</keyword>
<keyword evidence="4 8" id="KW-1133">Transmembrane helix</keyword>
<gene>
    <name evidence="11" type="ORF">Ctob_009899</name>
</gene>
<proteinExistence type="predicted"/>
<protein>
    <submittedName>
        <fullName evidence="11">Anoctamin-8-like isoform 1</fullName>
    </submittedName>
</protein>
<feature type="domain" description="Anoctamin dimerisation" evidence="10">
    <location>
        <begin position="51"/>
        <end position="209"/>
    </location>
</feature>
<dbReference type="InterPro" id="IPR049452">
    <property type="entry name" value="Anoctamin_TM"/>
</dbReference>
<dbReference type="PANTHER" id="PTHR12308:SF73">
    <property type="entry name" value="ANOCTAMIN"/>
    <property type="match status" value="1"/>
</dbReference>
<evidence type="ECO:0000256" key="3">
    <source>
        <dbReference type="ARBA" id="ARBA00022692"/>
    </source>
</evidence>
<sequence length="1187" mass="134854">MPPARETVAERRARIAAEEAKVIALKQPDAVRERKLEVKDKEKAIQGIVADLVLIYPIESAETFSTEKARKELETREERRADLIYKLDKAGLMVQKCLSRDSKFMYIKVWATLERLIQKASQEGVEMLIRPETVTVKTTKDVRPQNLLQRLTPKCFKPADHSNERTYRDFEPDASDDFERKNGRLFSSLERQRLIYGIIEGTVESGGAQQDLDELFGMKALSEYLWPHTSEKQELLYTWGAMNEVGPIRGSVRTYIPDAFRVVFWALVLYFYMQSTSLPAQAFDLACSITLGVLLAVAGALGMFNQPVHKVRDYFGEKTAFYFAWMEHYETYLIYLAILSLFAIAAGASDNPPLQPATEPGEIKKEHDRSVMSAYAKIIYCIVVAMWTTVYMESWKRKNAALAYIWDVTDFEEEEDPRPEFINNFNRGIWRATKEVEEGRTWWEDVGKRIHMKKGPGFFTDDGRFVEVEPEHGIVMEKQMYFPTEYRNKIVNFFAMPQLLLVTSTMIVGAGTIMVFKFLVNVTEDYREDEFWGGAFGQQIPMLLSVIWISIMNQVYTKIAILLNDLENYRTDTEYEDHLILKVMMFVFTNSYITLFYIGFVKAIGYPLDLGDNGLYKDMCGFFPGKEADAPWDGAAEKCGVKQGCFKYAQVKPLCAPGRNGTECCNYGADTLDASHCKFIFIERDCTADLRLMMVSYTLLKQVYEGLLQVAIPTVLTWINKCKLDQKMKQMEVEKEKSKRLSSSTAEDDGPPPPPPVEEKEEPPPPPPPPQDYETNYEEVKSAVPSPPPSPPEDPRPENPQDEDPPPANKIQLTPEYQKQLQEAMAAVKVRVDNETSIRDWLKKKPTIDDLPPDEAREAFHKAIELELTHERFKGTFDEYLTKVTQFGYVSMWSPAFLIASIAAAVGNFIELRLDAIKVLEARRRKYEGAEDIGSWQNVLVLMSWIALPVNVLLLVFTSWTFRTYVIAPGMASGPCQPAQPYGVSVDDSTFILQGSSRNGTALTANAYQAMLSPRSRFYGTNTTFLTKCEQNINDCYAPVGGVEWLPASDYLNEDSKSTVRLYNALCDADSPLYHPLHCSTCQGWKNETLFIQMVVLVLVEHILLFFKVFLAFVIPDSPKWVRDATARRVFHAMSSSPHGDRRDTDMGIVEVNREELEKAELAKIKRLLNVPTPAGGASVGITSDRI</sequence>
<evidence type="ECO:0000256" key="2">
    <source>
        <dbReference type="ARBA" id="ARBA00022475"/>
    </source>
</evidence>
<keyword evidence="6" id="KW-0325">Glycoprotein</keyword>
<comment type="subcellular location">
    <subcellularLocation>
        <location evidence="1">Cell membrane</location>
        <topology evidence="1">Multi-pass membrane protein</topology>
    </subcellularLocation>
</comment>
<feature type="region of interest" description="Disordered" evidence="7">
    <location>
        <begin position="733"/>
        <end position="811"/>
    </location>
</feature>
<evidence type="ECO:0000256" key="6">
    <source>
        <dbReference type="ARBA" id="ARBA00023180"/>
    </source>
</evidence>
<dbReference type="GO" id="GO:0005254">
    <property type="term" value="F:chloride channel activity"/>
    <property type="evidence" value="ECO:0007669"/>
    <property type="project" value="TreeGrafter"/>
</dbReference>
<organism evidence="11 12">
    <name type="scientific">Chrysochromulina tobinii</name>
    <dbReference type="NCBI Taxonomy" id="1460289"/>
    <lineage>
        <taxon>Eukaryota</taxon>
        <taxon>Haptista</taxon>
        <taxon>Haptophyta</taxon>
        <taxon>Prymnesiophyceae</taxon>
        <taxon>Prymnesiales</taxon>
        <taxon>Chrysochromulinaceae</taxon>
        <taxon>Chrysochromulina</taxon>
    </lineage>
</organism>